<dbReference type="SUPFAM" id="SSF48557">
    <property type="entry name" value="L-aspartase-like"/>
    <property type="match status" value="1"/>
</dbReference>
<evidence type="ECO:0000313" key="3">
    <source>
        <dbReference type="Proteomes" id="UP001183176"/>
    </source>
</evidence>
<comment type="caution">
    <text evidence="2">The sequence shown here is derived from an EMBL/GenBank/DDBJ whole genome shotgun (WGS) entry which is preliminary data.</text>
</comment>
<gene>
    <name evidence="2" type="ORF">RM423_06260</name>
</gene>
<keyword evidence="3" id="KW-1185">Reference proteome</keyword>
<accession>A0ABU2J7N1</accession>
<protein>
    <submittedName>
        <fullName evidence="2">Aromatic amino acid ammonia-lyase</fullName>
    </submittedName>
</protein>
<dbReference type="Pfam" id="PF00221">
    <property type="entry name" value="Lyase_aromatic"/>
    <property type="match status" value="1"/>
</dbReference>
<dbReference type="PANTHER" id="PTHR10362">
    <property type="entry name" value="HISTIDINE AMMONIA-LYASE"/>
    <property type="match status" value="1"/>
</dbReference>
<organism evidence="2 3">
    <name type="scientific">Jatrophihabitans lederbergiae</name>
    <dbReference type="NCBI Taxonomy" id="3075547"/>
    <lineage>
        <taxon>Bacteria</taxon>
        <taxon>Bacillati</taxon>
        <taxon>Actinomycetota</taxon>
        <taxon>Actinomycetes</taxon>
        <taxon>Jatrophihabitantales</taxon>
        <taxon>Jatrophihabitantaceae</taxon>
        <taxon>Jatrophihabitans</taxon>
    </lineage>
</organism>
<dbReference type="RefSeq" id="WP_311422150.1">
    <property type="nucleotide sequence ID" value="NZ_JAVREH010000005.1"/>
</dbReference>
<evidence type="ECO:0000313" key="2">
    <source>
        <dbReference type="EMBL" id="MDT0260995.1"/>
    </source>
</evidence>
<dbReference type="EMBL" id="JAVREH010000005">
    <property type="protein sequence ID" value="MDT0260995.1"/>
    <property type="molecule type" value="Genomic_DNA"/>
</dbReference>
<proteinExistence type="predicted"/>
<sequence length="474" mass="49323">MIDIDGQHLTSDQIAAAAEGPLNVKVTHDALEAVRRSHAEAVRAARQRPIYGLTTGVGANRLIDVEPDTEGAQALLRSHATSAGPPRSAARVRAMLLIRLNQLCAGGAGLRPVIVEALERMVNTDTLPTIREFVGIGTAELSALATTALALQGRSLLSEHPELVFGPHDALPFISSNAAALADAALAARCFDTTARAALIVAALSFAAVRGNSEAYAPPVERATPMPGARTTCRVMRYLVGSPEPARIQDPYGLRALPQGHGILLDALSTLRSTIEAYANAPSENPSILADGSVAHHGGFHAGYLALTCDTAAIAAVQSGQLALNRLTYVSEPNHTGLEPFLGDGTPGASGVMVVEYVAATALGDLRAAAAPASTQSITLSRGIEDTASFASLAARQLFTASDRYQLLVACELVAALRAVRMSAPVLTGPQQQAVDACAELSAVLDDRDLTGDLEVAQRLLPSLAELVDDRVLG</sequence>
<dbReference type="InterPro" id="IPR008948">
    <property type="entry name" value="L-Aspartase-like"/>
</dbReference>
<reference evidence="3" key="1">
    <citation type="submission" date="2023-07" db="EMBL/GenBank/DDBJ databases">
        <title>30 novel species of actinomycetes from the DSMZ collection.</title>
        <authorList>
            <person name="Nouioui I."/>
        </authorList>
    </citation>
    <scope>NUCLEOTIDE SEQUENCE [LARGE SCALE GENOMIC DNA]</scope>
    <source>
        <strain evidence="3">DSM 44399</strain>
    </source>
</reference>
<dbReference type="Gene3D" id="1.20.200.10">
    <property type="entry name" value="Fumarase/aspartase (Central domain)"/>
    <property type="match status" value="1"/>
</dbReference>
<name>A0ABU2J7N1_9ACTN</name>
<keyword evidence="1" id="KW-0456">Lyase</keyword>
<evidence type="ECO:0000256" key="1">
    <source>
        <dbReference type="ARBA" id="ARBA00023239"/>
    </source>
</evidence>
<dbReference type="InterPro" id="IPR001106">
    <property type="entry name" value="Aromatic_Lyase"/>
</dbReference>
<dbReference type="Proteomes" id="UP001183176">
    <property type="component" value="Unassembled WGS sequence"/>
</dbReference>